<comment type="caution">
    <text evidence="5">The sequence shown here is derived from an EMBL/GenBank/DDBJ whole genome shotgun (WGS) entry which is preliminary data.</text>
</comment>
<reference evidence="5" key="1">
    <citation type="submission" date="2021-05" db="EMBL/GenBank/DDBJ databases">
        <title>Energy efficiency and biological interactions define the core microbiome of deep oligotrophic groundwater.</title>
        <authorList>
            <person name="Mehrshad M."/>
            <person name="Lopez-Fernandez M."/>
            <person name="Bell E."/>
            <person name="Bernier-Latmani R."/>
            <person name="Bertilsson S."/>
            <person name="Dopson M."/>
        </authorList>
    </citation>
    <scope>NUCLEOTIDE SEQUENCE</scope>
    <source>
        <strain evidence="5">Modern_marine.mb.64</strain>
    </source>
</reference>
<dbReference type="Gene3D" id="3.40.50.10390">
    <property type="entry name" value="Gingipain r, domain 1"/>
    <property type="match status" value="1"/>
</dbReference>
<gene>
    <name evidence="5" type="ORF">KJ970_14985</name>
</gene>
<protein>
    <submittedName>
        <fullName evidence="5">T9SS type A sorting domain-containing protein</fullName>
    </submittedName>
</protein>
<evidence type="ECO:0000313" key="5">
    <source>
        <dbReference type="EMBL" id="MBU2692225.1"/>
    </source>
</evidence>
<dbReference type="EMBL" id="JAHJDP010000087">
    <property type="protein sequence ID" value="MBU2692225.1"/>
    <property type="molecule type" value="Genomic_DNA"/>
</dbReference>
<dbReference type="Gene3D" id="2.60.40.4070">
    <property type="match status" value="1"/>
</dbReference>
<dbReference type="AlphaFoldDB" id="A0A948RWA7"/>
<dbReference type="NCBIfam" id="TIGR04183">
    <property type="entry name" value="Por_Secre_tail"/>
    <property type="match status" value="1"/>
</dbReference>
<dbReference type="Pfam" id="PF01364">
    <property type="entry name" value="Peptidase_C25"/>
    <property type="match status" value="1"/>
</dbReference>
<feature type="signal peptide" evidence="2">
    <location>
        <begin position="1"/>
        <end position="25"/>
    </location>
</feature>
<dbReference type="InterPro" id="IPR025965">
    <property type="entry name" value="FlgD/Vpr_Ig-like"/>
</dbReference>
<organism evidence="5 6">
    <name type="scientific">Eiseniibacteriota bacterium</name>
    <dbReference type="NCBI Taxonomy" id="2212470"/>
    <lineage>
        <taxon>Bacteria</taxon>
        <taxon>Candidatus Eiseniibacteriota</taxon>
    </lineage>
</organism>
<name>A0A948RWA7_UNCEI</name>
<evidence type="ECO:0000259" key="3">
    <source>
        <dbReference type="Pfam" id="PF01364"/>
    </source>
</evidence>
<accession>A0A948RWA7</accession>
<dbReference type="InterPro" id="IPR029030">
    <property type="entry name" value="Caspase-like_dom_sf"/>
</dbReference>
<sequence>MIRFVSYPALLLALSGFIFLGPAHAEDYPALDVHTPNGSMVPCAWVRDEAPYDSIQTWNVDVEFLIAFSGWDAEILKESTLTYNCHGYAWHASEGGDPVWIGMGKAEYCSTYNEVIVAEDIYWEDGSYFEVDGVNPETVTVFSAGGPRKANFPNGNHSAITTAIPGYLVSKWGKGPLVRHRWNHCPYDQTDIKFYRPDNPAAVVHGFAVVDGVAQWKVSSEHRTSHYRIDGSYTLAGPWNSLTPPLSPGAGFHHVEIGGGHEWFRLVEVEANGQEIFHGAATHTNQVTHNVEPRPTIEFLRDRIDCLRQSRLNNGYLSSIPQLGRDETVVIFCPLKFREALEYTYAEFWGGYGYSVMIEEIDDYPADPGSFRAHLKGEIASWAASGARFFLLVGDANDWQWFDLAEQGGQYWTGDWLSIHNGYLASGYSERGQPAKDIIPTFAVSDTASRGLNTAYVTPYWMTDQPYQDIDNDEMPDVVLARLPFNNVEDVWAFGHKLEMNQFFDSGSHGAQSVGFFVGDLDHDGLGDGQCARDAAQQVEGELPGGLWIQHLYESDIPSGGARNEAAADHWNLYRPELLLMLSSYSNRSWPANFFDQTNAANPWDMGMLDPYGTHAALVLSGSCDGADFARTEDPDYGAPIAEKFLASWDKGAMAWVGPTTGSWQPTNAVFAKYFVQELYADPDRPAAESFLVAVQRLLEEFPDRLDVRHTARSYVFLGDPLARINKMNSVTGVGDVLGPDQGYALHQNKPNPFAANTKISFVLAAKSDVEIDIYSVAGHCVRSLAHRSFPAGPHILEWDGRNNAALQAGSGVYFCRLSAQNRRVTRKMLLLR</sequence>
<dbReference type="GO" id="GO:0008234">
    <property type="term" value="F:cysteine-type peptidase activity"/>
    <property type="evidence" value="ECO:0007669"/>
    <property type="project" value="InterPro"/>
</dbReference>
<dbReference type="Gene3D" id="3.40.50.1460">
    <property type="match status" value="1"/>
</dbReference>
<dbReference type="InterPro" id="IPR026444">
    <property type="entry name" value="Secre_tail"/>
</dbReference>
<dbReference type="SUPFAM" id="SSF52129">
    <property type="entry name" value="Caspase-like"/>
    <property type="match status" value="1"/>
</dbReference>
<proteinExistence type="predicted"/>
<dbReference type="InterPro" id="IPR029031">
    <property type="entry name" value="Gingipain_N_sf"/>
</dbReference>
<dbReference type="InterPro" id="IPR001769">
    <property type="entry name" value="Gingipain"/>
</dbReference>
<evidence type="ECO:0000259" key="4">
    <source>
        <dbReference type="Pfam" id="PF13860"/>
    </source>
</evidence>
<dbReference type="Pfam" id="PF13860">
    <property type="entry name" value="FlgD_ig"/>
    <property type="match status" value="1"/>
</dbReference>
<keyword evidence="1 2" id="KW-0732">Signal</keyword>
<feature type="domain" description="FlgD/Vpr Ig-like" evidence="4">
    <location>
        <begin position="757"/>
        <end position="822"/>
    </location>
</feature>
<feature type="chain" id="PRO_5037375526" evidence="2">
    <location>
        <begin position="26"/>
        <end position="833"/>
    </location>
</feature>
<evidence type="ECO:0000256" key="1">
    <source>
        <dbReference type="ARBA" id="ARBA00022729"/>
    </source>
</evidence>
<evidence type="ECO:0000256" key="2">
    <source>
        <dbReference type="SAM" id="SignalP"/>
    </source>
</evidence>
<evidence type="ECO:0000313" key="6">
    <source>
        <dbReference type="Proteomes" id="UP000777784"/>
    </source>
</evidence>
<feature type="domain" description="Gingipain" evidence="3">
    <location>
        <begin position="331"/>
        <end position="724"/>
    </location>
</feature>
<dbReference type="GO" id="GO:0006508">
    <property type="term" value="P:proteolysis"/>
    <property type="evidence" value="ECO:0007669"/>
    <property type="project" value="InterPro"/>
</dbReference>
<dbReference type="Proteomes" id="UP000777784">
    <property type="component" value="Unassembled WGS sequence"/>
</dbReference>